<evidence type="ECO:0000313" key="1">
    <source>
        <dbReference type="EMBL" id="TPG84796.1"/>
    </source>
</evidence>
<proteinExistence type="predicted"/>
<organism evidence="1 2">
    <name type="scientific">Pseudomonas mandelii</name>
    <dbReference type="NCBI Taxonomy" id="75612"/>
    <lineage>
        <taxon>Bacteria</taxon>
        <taxon>Pseudomonadati</taxon>
        <taxon>Pseudomonadota</taxon>
        <taxon>Gammaproteobacteria</taxon>
        <taxon>Pseudomonadales</taxon>
        <taxon>Pseudomonadaceae</taxon>
        <taxon>Pseudomonas</taxon>
    </lineage>
</organism>
<gene>
    <name evidence="1" type="ORF">EAH74_12300</name>
</gene>
<dbReference type="EMBL" id="RCZA01000004">
    <property type="protein sequence ID" value="TPG84796.1"/>
    <property type="molecule type" value="Genomic_DNA"/>
</dbReference>
<evidence type="ECO:0000313" key="2">
    <source>
        <dbReference type="Proteomes" id="UP000320914"/>
    </source>
</evidence>
<protein>
    <submittedName>
        <fullName evidence="1">Uncharacterized protein</fullName>
    </submittedName>
</protein>
<reference evidence="1 2" key="1">
    <citation type="journal article" date="2019" name="Environ. Microbiol.">
        <title>Species interactions and distinct microbial communities in high Arctic permafrost affected cryosols are associated with the CH4 and CO2 gas fluxes.</title>
        <authorList>
            <person name="Altshuler I."/>
            <person name="Hamel J."/>
            <person name="Turney S."/>
            <person name="Magnuson E."/>
            <person name="Levesque R."/>
            <person name="Greer C."/>
            <person name="Whyte L.G."/>
        </authorList>
    </citation>
    <scope>NUCLEOTIDE SEQUENCE [LARGE SCALE GENOMIC DNA]</scope>
    <source>
        <strain evidence="1 2">OWC5</strain>
    </source>
</reference>
<dbReference type="AlphaFoldDB" id="A0A502IGS0"/>
<accession>A0A502IGS0</accession>
<comment type="caution">
    <text evidence="1">The sequence shown here is derived from an EMBL/GenBank/DDBJ whole genome shotgun (WGS) entry which is preliminary data.</text>
</comment>
<dbReference type="RefSeq" id="WP_140678658.1">
    <property type="nucleotide sequence ID" value="NZ_RCZA01000004.1"/>
</dbReference>
<sequence>MFDGQGIEEWVKVAEIIARAGSETTGESTRLMLQGWGSHSVEHSAICWVLLSVLGVVDKSVFVEQFLRVSAQSSSNLSPREFIDFLCDAHIVGSENDLIYAHSYQMEGMVKFICGNLESATQGLSAASNFLLGSIEAKGFSSVASTYIGVIVTWLGFFKSTALFKGIITAVDDLLEHQCRCSNDFDFYVFASVSMGWEYGQSNFIRLLRVFNLCQMEQSSMAVFHCSEEYLNSVIADRVLVEYLIPRVIMEHLPFTSISYAYNARSFADLVFKFGVNLEGECRRALDIIYERMYVDCGDGVCDDPDLDINILPLRLLLRKYSSVPYVDKYTSRNTDSYNPYR</sequence>
<dbReference type="Proteomes" id="UP000320914">
    <property type="component" value="Unassembled WGS sequence"/>
</dbReference>
<name>A0A502IGS0_9PSED</name>